<dbReference type="PANTHER" id="PTHR44845">
    <property type="entry name" value="CARRIER DOMAIN-CONTAINING PROTEIN"/>
    <property type="match status" value="1"/>
</dbReference>
<dbReference type="Gene3D" id="2.30.38.10">
    <property type="entry name" value="Luciferase, Domain 3"/>
    <property type="match status" value="1"/>
</dbReference>
<name>A0ABX9KLC1_9BACI</name>
<dbReference type="PANTHER" id="PTHR44845:SF6">
    <property type="entry name" value="BETA-ALANINE-ACTIVATING ENZYME"/>
    <property type="match status" value="1"/>
</dbReference>
<gene>
    <name evidence="3" type="ORF">D0U04_31100</name>
</gene>
<protein>
    <recommendedName>
        <fullName evidence="5">AMP-binding enzyme family protein</fullName>
    </recommendedName>
</protein>
<evidence type="ECO:0008006" key="5">
    <source>
        <dbReference type="Google" id="ProtNLM"/>
    </source>
</evidence>
<dbReference type="RefSeq" id="WP_142920730.1">
    <property type="nucleotide sequence ID" value="NZ_QVOD01000222.1"/>
</dbReference>
<keyword evidence="2" id="KW-0597">Phosphoprotein</keyword>
<evidence type="ECO:0000313" key="4">
    <source>
        <dbReference type="Proteomes" id="UP000264294"/>
    </source>
</evidence>
<organism evidence="3 4">
    <name type="scientific">Bacillus clarus</name>
    <dbReference type="NCBI Taxonomy" id="2338372"/>
    <lineage>
        <taxon>Bacteria</taxon>
        <taxon>Bacillati</taxon>
        <taxon>Bacillota</taxon>
        <taxon>Bacilli</taxon>
        <taxon>Bacillales</taxon>
        <taxon>Bacillaceae</taxon>
        <taxon>Bacillus</taxon>
        <taxon>Bacillus cereus group</taxon>
    </lineage>
</organism>
<evidence type="ECO:0000256" key="2">
    <source>
        <dbReference type="ARBA" id="ARBA00022553"/>
    </source>
</evidence>
<feature type="non-terminal residue" evidence="3">
    <location>
        <position position="1"/>
    </location>
</feature>
<proteinExistence type="predicted"/>
<dbReference type="EMBL" id="QVOD01000222">
    <property type="protein sequence ID" value="RFT60676.1"/>
    <property type="molecule type" value="Genomic_DNA"/>
</dbReference>
<evidence type="ECO:0000256" key="1">
    <source>
        <dbReference type="ARBA" id="ARBA00022450"/>
    </source>
</evidence>
<comment type="caution">
    <text evidence="3">The sequence shown here is derived from an EMBL/GenBank/DDBJ whole genome shotgun (WGS) entry which is preliminary data.</text>
</comment>
<reference evidence="3 4" key="1">
    <citation type="submission" date="2018-08" db="EMBL/GenBank/DDBJ databases">
        <title>Bacillus clarus sp. nov. strain PS00077A.</title>
        <authorList>
            <person name="Mendez Acevedo M."/>
            <person name="Carroll L."/>
            <person name="Mukherjee M."/>
            <person name="Wiedmann M."/>
            <person name="Kovac J."/>
        </authorList>
    </citation>
    <scope>NUCLEOTIDE SEQUENCE [LARGE SCALE GENOMIC DNA]</scope>
    <source>
        <strain evidence="3 4">PS00077A</strain>
    </source>
</reference>
<feature type="non-terminal residue" evidence="3">
    <location>
        <position position="84"/>
    </location>
</feature>
<keyword evidence="4" id="KW-1185">Reference proteome</keyword>
<evidence type="ECO:0000313" key="3">
    <source>
        <dbReference type="EMBL" id="RFT60676.1"/>
    </source>
</evidence>
<dbReference type="Proteomes" id="UP000264294">
    <property type="component" value="Unassembled WGS sequence"/>
</dbReference>
<dbReference type="SUPFAM" id="SSF56801">
    <property type="entry name" value="Acetyl-CoA synthetase-like"/>
    <property type="match status" value="1"/>
</dbReference>
<accession>A0ABX9KLC1</accession>
<dbReference type="Gene3D" id="3.30.300.30">
    <property type="match status" value="1"/>
</dbReference>
<sequence>FISNPYSSDSNSRLYKSGDLARYTMNGELEYLGRIDQQVKIRGFRMEIGEIESVISAFPTIREVVLTVHEDENHDKRLVAYIVP</sequence>
<dbReference type="InterPro" id="IPR045851">
    <property type="entry name" value="AMP-bd_C_sf"/>
</dbReference>
<keyword evidence="1" id="KW-0596">Phosphopantetheine</keyword>